<evidence type="ECO:0000313" key="4">
    <source>
        <dbReference type="Proteomes" id="UP000030693"/>
    </source>
</evidence>
<dbReference type="RefSeq" id="XP_009493642.1">
    <property type="nucleotide sequence ID" value="XM_009495367.1"/>
</dbReference>
<feature type="compositionally biased region" description="Low complexity" evidence="1">
    <location>
        <begin position="157"/>
        <end position="179"/>
    </location>
</feature>
<dbReference type="GO" id="GO:0070006">
    <property type="term" value="F:metalloaminopeptidase activity"/>
    <property type="evidence" value="ECO:0007669"/>
    <property type="project" value="TreeGrafter"/>
</dbReference>
<evidence type="ECO:0000313" key="3">
    <source>
        <dbReference type="EMBL" id="KCV72064.1"/>
    </source>
</evidence>
<organism evidence="3">
    <name type="scientific">Fonticula alba</name>
    <name type="common">Slime mold</name>
    <dbReference type="NCBI Taxonomy" id="691883"/>
    <lineage>
        <taxon>Eukaryota</taxon>
        <taxon>Rotosphaerida</taxon>
        <taxon>Fonticulaceae</taxon>
        <taxon>Fonticula</taxon>
    </lineage>
</organism>
<dbReference type="eggNOG" id="KOG2738">
    <property type="taxonomic scope" value="Eukaryota"/>
</dbReference>
<dbReference type="SUPFAM" id="SSF55920">
    <property type="entry name" value="Creatinase/aminopeptidase"/>
    <property type="match status" value="1"/>
</dbReference>
<dbReference type="OrthoDB" id="3209743at2759"/>
<feature type="domain" description="Peptidase M24" evidence="2">
    <location>
        <begin position="314"/>
        <end position="452"/>
    </location>
</feature>
<dbReference type="EMBL" id="KB932202">
    <property type="protein sequence ID" value="KCV72064.1"/>
    <property type="molecule type" value="Genomic_DNA"/>
</dbReference>
<sequence>MGQKDMVRHLARSMEAVMRFVPSDGAPTATYLGPAPAAGSVSPAAVTVPPSLKYLSFAIGPELLPGAGADPLAGAHLTKALYGKLVREAAAGAPWAALTLELQSQPAAPDGRGVFIRLDPCRPTHPHALAELSKAVARITPLLLVAYSSGSQGGASGAVDSTASPAGAGSAPAGATAASTGPIEGAPAAGARFDAKGCFLRACREHTCLDVFTPGDQHRMNPLYLGAVRYIPPILGDQSSPSVAALAKEIDALNAQLFERMSTADASRSFLLSRLPSADGQVFITCGPPHPTPVPPMNPEAPIPLSDPNDLGAFRTAGQIAGDCLILAEMLAQPGVTTDTLDHAIHEYIIGHDAYPSCLGYRGFPKAICTSINNVIAHGIPDARPLEEGDILNVDVTVHRGGVHADCSAMFAIGQVDDLGRALCQAALEARDEGIRVAGPGVPLSEMCRAAWCASRQGG</sequence>
<proteinExistence type="predicted"/>
<evidence type="ECO:0000256" key="1">
    <source>
        <dbReference type="SAM" id="MobiDB-lite"/>
    </source>
</evidence>
<dbReference type="Proteomes" id="UP000030693">
    <property type="component" value="Unassembled WGS sequence"/>
</dbReference>
<feature type="region of interest" description="Disordered" evidence="1">
    <location>
        <begin position="156"/>
        <end position="179"/>
    </location>
</feature>
<dbReference type="PANTHER" id="PTHR43330">
    <property type="entry name" value="METHIONINE AMINOPEPTIDASE"/>
    <property type="match status" value="1"/>
</dbReference>
<dbReference type="STRING" id="691883.A0A058ZCF6"/>
<dbReference type="PANTHER" id="PTHR43330:SF8">
    <property type="entry name" value="METHIONINE AMINOPEPTIDASE 1D, MITOCHONDRIAL"/>
    <property type="match status" value="1"/>
</dbReference>
<keyword evidence="4" id="KW-1185">Reference proteome</keyword>
<dbReference type="PRINTS" id="PR00599">
    <property type="entry name" value="MAPEPTIDASE"/>
</dbReference>
<dbReference type="Pfam" id="PF00557">
    <property type="entry name" value="Peptidase_M24"/>
    <property type="match status" value="1"/>
</dbReference>
<dbReference type="InterPro" id="IPR000994">
    <property type="entry name" value="Pept_M24"/>
</dbReference>
<name>A0A058ZCF6_FONAL</name>
<protein>
    <recommendedName>
        <fullName evidence="2">Peptidase M24 domain-containing protein</fullName>
    </recommendedName>
</protein>
<gene>
    <name evidence="3" type="ORF">H696_01472</name>
</gene>
<dbReference type="GeneID" id="20526197"/>
<dbReference type="Gene3D" id="3.90.230.10">
    <property type="entry name" value="Creatinase/methionine aminopeptidase superfamily"/>
    <property type="match status" value="1"/>
</dbReference>
<dbReference type="InterPro" id="IPR001714">
    <property type="entry name" value="Pept_M24_MAP"/>
</dbReference>
<dbReference type="InterPro" id="IPR036005">
    <property type="entry name" value="Creatinase/aminopeptidase-like"/>
</dbReference>
<dbReference type="AlphaFoldDB" id="A0A058ZCF6"/>
<accession>A0A058ZCF6</accession>
<reference evidence="3" key="1">
    <citation type="submission" date="2013-04" db="EMBL/GenBank/DDBJ databases">
        <title>The Genome Sequence of Fonticula alba ATCC 38817.</title>
        <authorList>
            <consortium name="The Broad Institute Genomics Platform"/>
            <person name="Russ C."/>
            <person name="Cuomo C."/>
            <person name="Burger G."/>
            <person name="Gray M.W."/>
            <person name="Holland P.W.H."/>
            <person name="King N."/>
            <person name="Lang F.B.F."/>
            <person name="Roger A.J."/>
            <person name="Ruiz-Trillo I."/>
            <person name="Brown M."/>
            <person name="Walker B."/>
            <person name="Young S."/>
            <person name="Zeng Q."/>
            <person name="Gargeya S."/>
            <person name="Fitzgerald M."/>
            <person name="Haas B."/>
            <person name="Abouelleil A."/>
            <person name="Allen A.W."/>
            <person name="Alvarado L."/>
            <person name="Arachchi H.M."/>
            <person name="Berlin A.M."/>
            <person name="Chapman S.B."/>
            <person name="Gainer-Dewar J."/>
            <person name="Goldberg J."/>
            <person name="Griggs A."/>
            <person name="Gujja S."/>
            <person name="Hansen M."/>
            <person name="Howarth C."/>
            <person name="Imamovic A."/>
            <person name="Ireland A."/>
            <person name="Larimer J."/>
            <person name="McCowan C."/>
            <person name="Murphy C."/>
            <person name="Pearson M."/>
            <person name="Poon T.W."/>
            <person name="Priest M."/>
            <person name="Roberts A."/>
            <person name="Saif S."/>
            <person name="Shea T."/>
            <person name="Sisk P."/>
            <person name="Sykes S."/>
            <person name="Wortman J."/>
            <person name="Nusbaum C."/>
            <person name="Birren B."/>
        </authorList>
    </citation>
    <scope>NUCLEOTIDE SEQUENCE [LARGE SCALE GENOMIC DNA]</scope>
    <source>
        <strain evidence="3">ATCC 38817</strain>
    </source>
</reference>
<evidence type="ECO:0000259" key="2">
    <source>
        <dbReference type="Pfam" id="PF00557"/>
    </source>
</evidence>